<keyword evidence="4" id="KW-0812">Transmembrane</keyword>
<organism evidence="6 7">
    <name type="scientific">Clostridium saccharoperbutylacetonicum N1-4(HMT)</name>
    <dbReference type="NCBI Taxonomy" id="931276"/>
    <lineage>
        <taxon>Bacteria</taxon>
        <taxon>Bacillati</taxon>
        <taxon>Bacillota</taxon>
        <taxon>Clostridia</taxon>
        <taxon>Eubacteriales</taxon>
        <taxon>Clostridiaceae</taxon>
        <taxon>Clostridium</taxon>
    </lineage>
</organism>
<feature type="transmembrane region" description="Helical" evidence="4">
    <location>
        <begin position="6"/>
        <end position="26"/>
    </location>
</feature>
<proteinExistence type="inferred from homology"/>
<protein>
    <submittedName>
        <fullName evidence="6">Monosaccharide ABC transporter substrate-binding protein, CUT2 family</fullName>
    </submittedName>
</protein>
<dbReference type="PATRIC" id="fig|931276.5.peg.4737"/>
<dbReference type="STRING" id="36745.CLSAP_44700"/>
<dbReference type="EMBL" id="CP004121">
    <property type="protein sequence ID" value="AGF58453.1"/>
    <property type="molecule type" value="Genomic_DNA"/>
</dbReference>
<dbReference type="eggNOG" id="COG1879">
    <property type="taxonomic scope" value="Bacteria"/>
</dbReference>
<dbReference type="RefSeq" id="WP_015394762.1">
    <property type="nucleotide sequence ID" value="NC_020291.1"/>
</dbReference>
<dbReference type="GO" id="GO:0030313">
    <property type="term" value="C:cell envelope"/>
    <property type="evidence" value="ECO:0007669"/>
    <property type="project" value="UniProtKB-SubCell"/>
</dbReference>
<dbReference type="OrthoDB" id="9769193at2"/>
<comment type="similarity">
    <text evidence="2">Belongs to the bacterial solute-binding protein 2 family.</text>
</comment>
<evidence type="ECO:0000256" key="4">
    <source>
        <dbReference type="SAM" id="Phobius"/>
    </source>
</evidence>
<keyword evidence="7" id="KW-1185">Reference proteome</keyword>
<dbReference type="KEGG" id="csr:Cspa_c47000"/>
<evidence type="ECO:0000256" key="3">
    <source>
        <dbReference type="ARBA" id="ARBA00022729"/>
    </source>
</evidence>
<keyword evidence="4" id="KW-0472">Membrane</keyword>
<dbReference type="CDD" id="cd06308">
    <property type="entry name" value="PBP1_sensor_kinase-like"/>
    <property type="match status" value="1"/>
</dbReference>
<dbReference type="HOGENOM" id="CLU_037628_3_2_9"/>
<dbReference type="Proteomes" id="UP000011728">
    <property type="component" value="Chromosome"/>
</dbReference>
<feature type="domain" description="Periplasmic binding protein" evidence="5">
    <location>
        <begin position="40"/>
        <end position="296"/>
    </location>
</feature>
<dbReference type="InterPro" id="IPR028082">
    <property type="entry name" value="Peripla_BP_I"/>
</dbReference>
<comment type="subcellular location">
    <subcellularLocation>
        <location evidence="1">Cell envelope</location>
    </subcellularLocation>
</comment>
<reference evidence="6 7" key="1">
    <citation type="submission" date="2013-02" db="EMBL/GenBank/DDBJ databases">
        <title>Genome sequence of Clostridium saccharoperbutylacetonicum N1-4(HMT).</title>
        <authorList>
            <person name="Poehlein A."/>
            <person name="Daniel R."/>
        </authorList>
    </citation>
    <scope>NUCLEOTIDE SEQUENCE [LARGE SCALE GENOMIC DNA]</scope>
    <source>
        <strain evidence="7">N1-4(HMT)</strain>
    </source>
</reference>
<keyword evidence="4" id="KW-1133">Transmembrane helix</keyword>
<gene>
    <name evidence="6" type="ORF">Cspa_c47000</name>
</gene>
<evidence type="ECO:0000256" key="1">
    <source>
        <dbReference type="ARBA" id="ARBA00004196"/>
    </source>
</evidence>
<evidence type="ECO:0000313" key="7">
    <source>
        <dbReference type="Proteomes" id="UP000011728"/>
    </source>
</evidence>
<dbReference type="PANTHER" id="PTHR46847:SF1">
    <property type="entry name" value="D-ALLOSE-BINDING PERIPLASMIC PROTEIN-RELATED"/>
    <property type="match status" value="1"/>
</dbReference>
<dbReference type="Pfam" id="PF13407">
    <property type="entry name" value="Peripla_BP_4"/>
    <property type="match status" value="1"/>
</dbReference>
<dbReference type="InterPro" id="IPR025997">
    <property type="entry name" value="SBP_2_dom"/>
</dbReference>
<dbReference type="AlphaFoldDB" id="M1MQI8"/>
<evidence type="ECO:0000313" key="6">
    <source>
        <dbReference type="EMBL" id="AGF58453.1"/>
    </source>
</evidence>
<sequence length="317" mass="35622">MKNKKYIIYLFTILILILFIIIYKLYSSRINSQKKDTFIIGMSQVNLYEPWRVYMNKEIQEEAKKHSNIKMIFKDAGGDTEKQKKDIEDLINFGADVLIVSTNDSKELTGTVGKIYKTTPVIMLDRAISGYDYTLYIGSDTESIGMQAGELVGELAGKDKDKVKVIEVQGMLDSSTDKEITNGFRNSITKHKNVSVDRTIVGNWQESEAEDKLEEILKEDNNVDIIFAHSDYMALGAYYAAVKNNLKNIKIIGVDGLEGPEGGKEMVRNGILQGTFTCKTGGKEAVEYALKILNKEEIPKKILLECNKITKETIGSN</sequence>
<dbReference type="SUPFAM" id="SSF53822">
    <property type="entry name" value="Periplasmic binding protein-like I"/>
    <property type="match status" value="1"/>
</dbReference>
<dbReference type="GO" id="GO:0030246">
    <property type="term" value="F:carbohydrate binding"/>
    <property type="evidence" value="ECO:0007669"/>
    <property type="project" value="UniProtKB-ARBA"/>
</dbReference>
<evidence type="ECO:0000259" key="5">
    <source>
        <dbReference type="Pfam" id="PF13407"/>
    </source>
</evidence>
<accession>M1MQI8</accession>
<keyword evidence="3" id="KW-0732">Signal</keyword>
<evidence type="ECO:0000256" key="2">
    <source>
        <dbReference type="ARBA" id="ARBA00007639"/>
    </source>
</evidence>
<name>M1MQI8_9CLOT</name>
<dbReference type="Gene3D" id="3.40.50.2300">
    <property type="match status" value="2"/>
</dbReference>
<dbReference type="PANTHER" id="PTHR46847">
    <property type="entry name" value="D-ALLOSE-BINDING PERIPLASMIC PROTEIN-RELATED"/>
    <property type="match status" value="1"/>
</dbReference>